<dbReference type="PRINTS" id="PR00047">
    <property type="entry name" value="STROIDFINGER"/>
</dbReference>
<dbReference type="CDD" id="cd06960">
    <property type="entry name" value="NR_DBD_HNF4A"/>
    <property type="match status" value="1"/>
</dbReference>
<keyword evidence="11" id="KW-1185">Reference proteome</keyword>
<dbReference type="SUPFAM" id="SSF57716">
    <property type="entry name" value="Glucocorticoid receptor-like (DNA-binding domain)"/>
    <property type="match status" value="1"/>
</dbReference>
<dbReference type="PROSITE" id="PS51030">
    <property type="entry name" value="NUCLEAR_REC_DBD_2"/>
    <property type="match status" value="1"/>
</dbReference>
<keyword evidence="5" id="KW-0805">Transcription regulation</keyword>
<dbReference type="InterPro" id="IPR013088">
    <property type="entry name" value="Znf_NHR/GATA"/>
</dbReference>
<dbReference type="GO" id="GO:0003700">
    <property type="term" value="F:DNA-binding transcription factor activity"/>
    <property type="evidence" value="ECO:0007669"/>
    <property type="project" value="InterPro"/>
</dbReference>
<evidence type="ECO:0000256" key="3">
    <source>
        <dbReference type="ARBA" id="ARBA00022771"/>
    </source>
</evidence>
<dbReference type="Pfam" id="PF00105">
    <property type="entry name" value="zf-C4"/>
    <property type="match status" value="1"/>
</dbReference>
<keyword evidence="4" id="KW-0862">Zinc</keyword>
<reference evidence="12" key="1">
    <citation type="submission" date="2017-02" db="UniProtKB">
        <authorList>
            <consortium name="WormBaseParasite"/>
        </authorList>
    </citation>
    <scope>IDENTIFICATION</scope>
</reference>
<dbReference type="GO" id="GO:0008270">
    <property type="term" value="F:zinc ion binding"/>
    <property type="evidence" value="ECO:0007669"/>
    <property type="project" value="UniProtKB-KW"/>
</dbReference>
<dbReference type="STRING" id="451379.A0A0N5AU48"/>
<dbReference type="PROSITE" id="PS00031">
    <property type="entry name" value="NUCLEAR_REC_DBD_1"/>
    <property type="match status" value="1"/>
</dbReference>
<evidence type="ECO:0000256" key="1">
    <source>
        <dbReference type="ARBA" id="ARBA00004123"/>
    </source>
</evidence>
<evidence type="ECO:0000256" key="4">
    <source>
        <dbReference type="ARBA" id="ARBA00022833"/>
    </source>
</evidence>
<evidence type="ECO:0000256" key="2">
    <source>
        <dbReference type="ARBA" id="ARBA00022723"/>
    </source>
</evidence>
<evidence type="ECO:0000313" key="11">
    <source>
        <dbReference type="Proteomes" id="UP000046393"/>
    </source>
</evidence>
<evidence type="ECO:0000259" key="10">
    <source>
        <dbReference type="PROSITE" id="PS51030"/>
    </source>
</evidence>
<keyword evidence="7" id="KW-0804">Transcription</keyword>
<organism evidence="11 12">
    <name type="scientific">Syphacia muris</name>
    <dbReference type="NCBI Taxonomy" id="451379"/>
    <lineage>
        <taxon>Eukaryota</taxon>
        <taxon>Metazoa</taxon>
        <taxon>Ecdysozoa</taxon>
        <taxon>Nematoda</taxon>
        <taxon>Chromadorea</taxon>
        <taxon>Rhabditida</taxon>
        <taxon>Spirurina</taxon>
        <taxon>Oxyuridomorpha</taxon>
        <taxon>Oxyuroidea</taxon>
        <taxon>Oxyuridae</taxon>
        <taxon>Syphacia</taxon>
    </lineage>
</organism>
<dbReference type="InterPro" id="IPR001628">
    <property type="entry name" value="Znf_hrmn_rcpt"/>
</dbReference>
<proteinExistence type="predicted"/>
<sequence>MEYMQFTDLNQPSDYERTSATAKENGYAFAHETAAFLNGAKALPSIDNMHLFNDHEYQLLTNLGQNFTQDFNPTAHPLSTTTPAGGFQQGNLISNGTSISSLQIAPRATRFLSSPKPLPSTTDVVIPIQKSDIEPNRNAVNSYVPQQQQWVNISTSSCLSAVNDQSLMTVDDKLLVSDHRPDVKPSYFCGVASSSSLVAGIATVPAAVAPSVASLATPVEAASASAAAAAATTTATSTATTTTVSGTKVNPYKTEKAEMCTICQIVFANGRHFGAKTCAACAAFFRRSISDRKQYECRRSQRCGVKPNNSTGYRKICRRCRLNKCLAVGMLASNVQKKRQKIRKNDDGSTTYQSQYASDISAIGVAAVVSTPPPTLTTLDFSYSSQLNSFMKPEILQRHDGTSSCINGF</sequence>
<protein>
    <submittedName>
        <fullName evidence="12">Nuclear receptor domain-containing protein</fullName>
    </submittedName>
</protein>
<dbReference type="GO" id="GO:0005634">
    <property type="term" value="C:nucleus"/>
    <property type="evidence" value="ECO:0007669"/>
    <property type="project" value="UniProtKB-SubCell"/>
</dbReference>
<dbReference type="AlphaFoldDB" id="A0A0N5AU48"/>
<keyword evidence="9" id="KW-0539">Nucleus</keyword>
<dbReference type="Gene3D" id="3.30.50.10">
    <property type="entry name" value="Erythroid Transcription Factor GATA-1, subunit A"/>
    <property type="match status" value="1"/>
</dbReference>
<dbReference type="Proteomes" id="UP000046393">
    <property type="component" value="Unplaced"/>
</dbReference>
<keyword evidence="8" id="KW-0675">Receptor</keyword>
<evidence type="ECO:0000256" key="7">
    <source>
        <dbReference type="ARBA" id="ARBA00023163"/>
    </source>
</evidence>
<dbReference type="WBParaSite" id="SMUV_0000837101-mRNA-1">
    <property type="protein sequence ID" value="SMUV_0000837101-mRNA-1"/>
    <property type="gene ID" value="SMUV_0000837101"/>
</dbReference>
<evidence type="ECO:0000256" key="5">
    <source>
        <dbReference type="ARBA" id="ARBA00023015"/>
    </source>
</evidence>
<name>A0A0N5AU48_9BILA</name>
<evidence type="ECO:0000256" key="6">
    <source>
        <dbReference type="ARBA" id="ARBA00023125"/>
    </source>
</evidence>
<dbReference type="PANTHER" id="PTHR45680">
    <property type="entry name" value="NUCLEAR HORMONE RECEPTOR FAMILY"/>
    <property type="match status" value="1"/>
</dbReference>
<feature type="domain" description="Nuclear receptor" evidence="10">
    <location>
        <begin position="257"/>
        <end position="337"/>
    </location>
</feature>
<dbReference type="SMART" id="SM00399">
    <property type="entry name" value="ZnF_C4"/>
    <property type="match status" value="1"/>
</dbReference>
<dbReference type="InterPro" id="IPR051152">
    <property type="entry name" value="C.elegans_Orphan_NR"/>
</dbReference>
<keyword evidence="3" id="KW-0863">Zinc-finger</keyword>
<evidence type="ECO:0000256" key="9">
    <source>
        <dbReference type="ARBA" id="ARBA00023242"/>
    </source>
</evidence>
<keyword evidence="2" id="KW-0479">Metal-binding</keyword>
<evidence type="ECO:0000313" key="12">
    <source>
        <dbReference type="WBParaSite" id="SMUV_0000837101-mRNA-1"/>
    </source>
</evidence>
<dbReference type="InterPro" id="IPR049636">
    <property type="entry name" value="HNF4-like_DBD"/>
</dbReference>
<dbReference type="GO" id="GO:0000978">
    <property type="term" value="F:RNA polymerase II cis-regulatory region sequence-specific DNA binding"/>
    <property type="evidence" value="ECO:0007669"/>
    <property type="project" value="InterPro"/>
</dbReference>
<evidence type="ECO:0000256" key="8">
    <source>
        <dbReference type="ARBA" id="ARBA00023170"/>
    </source>
</evidence>
<accession>A0A0N5AU48</accession>
<comment type="subcellular location">
    <subcellularLocation>
        <location evidence="1">Nucleus</location>
    </subcellularLocation>
</comment>
<keyword evidence="6" id="KW-0238">DNA-binding</keyword>
<dbReference type="PANTHER" id="PTHR45680:SF29">
    <property type="entry name" value="NUCLEAR HORMONE RECEPTOR FAMILY"/>
    <property type="match status" value="1"/>
</dbReference>